<sequence length="302" mass="32805">MRWAESLADASGTGHQRRRSARSGHQLVIFLAIRTDNVKPSIGRALVFPSIQDFPVTIGNSGTTRRPTASTPDGRIRHGASHRRRRPHRCPGTFPTSRAFSSAMICKRPRHSGRPFLNDMAKLEEVRTDFLRDCYASSGALSQYAMISKQILHSRYALLRQKRGPGVVTVSALTVRGLLTAVTANSTNRLRRSPSVTSAGHGIPGCHCGSTISVSDADISGCGPVLGHGCLRKHHDHQRVAPVLHGPIPIAGPHKIPANEPLNRLRNSPGYPSGLLYGYGTPHMNQPMTMSTVRQCLSVSKI</sequence>
<evidence type="ECO:0000313" key="2">
    <source>
        <dbReference type="EMBL" id="SDS49176.1"/>
    </source>
</evidence>
<feature type="region of interest" description="Disordered" evidence="1">
    <location>
        <begin position="58"/>
        <end position="88"/>
    </location>
</feature>
<feature type="compositionally biased region" description="Polar residues" evidence="1">
    <location>
        <begin position="58"/>
        <end position="71"/>
    </location>
</feature>
<organism evidence="2 3">
    <name type="scientific">Actinoplanes derwentensis</name>
    <dbReference type="NCBI Taxonomy" id="113562"/>
    <lineage>
        <taxon>Bacteria</taxon>
        <taxon>Bacillati</taxon>
        <taxon>Actinomycetota</taxon>
        <taxon>Actinomycetes</taxon>
        <taxon>Micromonosporales</taxon>
        <taxon>Micromonosporaceae</taxon>
        <taxon>Actinoplanes</taxon>
    </lineage>
</organism>
<feature type="compositionally biased region" description="Basic residues" evidence="1">
    <location>
        <begin position="77"/>
        <end position="88"/>
    </location>
</feature>
<proteinExistence type="predicted"/>
<gene>
    <name evidence="2" type="ORF">SAMN04489716_0901</name>
</gene>
<feature type="region of interest" description="Disordered" evidence="1">
    <location>
        <begin position="1"/>
        <end position="23"/>
    </location>
</feature>
<dbReference type="Proteomes" id="UP000198688">
    <property type="component" value="Chromosome I"/>
</dbReference>
<protein>
    <submittedName>
        <fullName evidence="2">Uncharacterized protein</fullName>
    </submittedName>
</protein>
<dbReference type="STRING" id="113562.SAMN04489716_0901"/>
<evidence type="ECO:0000313" key="3">
    <source>
        <dbReference type="Proteomes" id="UP000198688"/>
    </source>
</evidence>
<name>A0A1H1SN70_9ACTN</name>
<evidence type="ECO:0000256" key="1">
    <source>
        <dbReference type="SAM" id="MobiDB-lite"/>
    </source>
</evidence>
<dbReference type="EMBL" id="LT629758">
    <property type="protein sequence ID" value="SDS49176.1"/>
    <property type="molecule type" value="Genomic_DNA"/>
</dbReference>
<dbReference type="AlphaFoldDB" id="A0A1H1SN70"/>
<reference evidence="2 3" key="1">
    <citation type="submission" date="2016-10" db="EMBL/GenBank/DDBJ databases">
        <authorList>
            <person name="de Groot N.N."/>
        </authorList>
    </citation>
    <scope>NUCLEOTIDE SEQUENCE [LARGE SCALE GENOMIC DNA]</scope>
    <source>
        <strain evidence="2 3">DSM 43941</strain>
    </source>
</reference>
<keyword evidence="3" id="KW-1185">Reference proteome</keyword>
<accession>A0A1H1SN70</accession>